<organism evidence="2 3">
    <name type="scientific">Imshaugia aleurites</name>
    <dbReference type="NCBI Taxonomy" id="172621"/>
    <lineage>
        <taxon>Eukaryota</taxon>
        <taxon>Fungi</taxon>
        <taxon>Dikarya</taxon>
        <taxon>Ascomycota</taxon>
        <taxon>Pezizomycotina</taxon>
        <taxon>Lecanoromycetes</taxon>
        <taxon>OSLEUM clade</taxon>
        <taxon>Lecanoromycetidae</taxon>
        <taxon>Lecanorales</taxon>
        <taxon>Lecanorineae</taxon>
        <taxon>Parmeliaceae</taxon>
        <taxon>Imshaugia</taxon>
    </lineage>
</organism>
<comment type="caution">
    <text evidence="2">The sequence shown here is derived from an EMBL/GenBank/DDBJ whole genome shotgun (WGS) entry which is preliminary data.</text>
</comment>
<evidence type="ECO:0000256" key="1">
    <source>
        <dbReference type="SAM" id="MobiDB-lite"/>
    </source>
</evidence>
<feature type="compositionally biased region" description="Basic residues" evidence="1">
    <location>
        <begin position="1"/>
        <end position="11"/>
    </location>
</feature>
<evidence type="ECO:0000313" key="3">
    <source>
        <dbReference type="Proteomes" id="UP000664534"/>
    </source>
</evidence>
<dbReference type="InterPro" id="IPR021109">
    <property type="entry name" value="Peptidase_aspartic_dom_sf"/>
</dbReference>
<dbReference type="Gene3D" id="2.40.70.10">
    <property type="entry name" value="Acid Proteases"/>
    <property type="match status" value="1"/>
</dbReference>
<sequence>MPAAKRSRKSGARASTTRGKRLKANLDSALTNGKHFVSDDDNVEQTTRVNKRTKISQTSANPERWTPYFKSKRLHTLDSGAAIQLAPAGDEQAGDSKGLENSAMQECQSIRNTFIEVIGPNGKPLDLSKLRAEFDTGADECVMTQSCYLQLKELLKFKTGDLEIEGVTEGKSRMTQYVELNLNIGSINFPPGIKFWVDEELSEDAGVDVLLSGLFLAHHNVIYIDPKLQREIEKDGHPDLKIQKHFDFLVHGVSGRPTKSGTSRYIFQTPRYLG</sequence>
<proteinExistence type="predicted"/>
<dbReference type="EMBL" id="CAJPDT010000135">
    <property type="protein sequence ID" value="CAF9940714.1"/>
    <property type="molecule type" value="Genomic_DNA"/>
</dbReference>
<gene>
    <name evidence="2" type="ORF">IMSHALPRED_002137</name>
</gene>
<dbReference type="Proteomes" id="UP000664534">
    <property type="component" value="Unassembled WGS sequence"/>
</dbReference>
<reference evidence="2" key="1">
    <citation type="submission" date="2021-03" db="EMBL/GenBank/DDBJ databases">
        <authorList>
            <person name="Tagirdzhanova G."/>
        </authorList>
    </citation>
    <scope>NUCLEOTIDE SEQUENCE</scope>
</reference>
<feature type="region of interest" description="Disordered" evidence="1">
    <location>
        <begin position="1"/>
        <end position="24"/>
    </location>
</feature>
<name>A0A8H3PHZ3_9LECA</name>
<evidence type="ECO:0000313" key="2">
    <source>
        <dbReference type="EMBL" id="CAF9940714.1"/>
    </source>
</evidence>
<protein>
    <submittedName>
        <fullName evidence="2">Uncharacterized protein</fullName>
    </submittedName>
</protein>
<accession>A0A8H3PHZ3</accession>
<keyword evidence="3" id="KW-1185">Reference proteome</keyword>
<dbReference type="AlphaFoldDB" id="A0A8H3PHZ3"/>